<gene>
    <name evidence="2" type="ORF">PIB30_076669</name>
</gene>
<feature type="compositionally biased region" description="Polar residues" evidence="1">
    <location>
        <begin position="1"/>
        <end position="16"/>
    </location>
</feature>
<evidence type="ECO:0000313" key="3">
    <source>
        <dbReference type="Proteomes" id="UP001341840"/>
    </source>
</evidence>
<evidence type="ECO:0000313" key="2">
    <source>
        <dbReference type="EMBL" id="MED6175255.1"/>
    </source>
</evidence>
<comment type="caution">
    <text evidence="2">The sequence shown here is derived from an EMBL/GenBank/DDBJ whole genome shotgun (WGS) entry which is preliminary data.</text>
</comment>
<accession>A0ABU6VRC6</accession>
<proteinExistence type="predicted"/>
<feature type="region of interest" description="Disordered" evidence="1">
    <location>
        <begin position="1"/>
        <end position="23"/>
    </location>
</feature>
<evidence type="ECO:0000256" key="1">
    <source>
        <dbReference type="SAM" id="MobiDB-lite"/>
    </source>
</evidence>
<name>A0ABU6VRC6_9FABA</name>
<protein>
    <submittedName>
        <fullName evidence="2">Uncharacterized protein</fullName>
    </submittedName>
</protein>
<organism evidence="2 3">
    <name type="scientific">Stylosanthes scabra</name>
    <dbReference type="NCBI Taxonomy" id="79078"/>
    <lineage>
        <taxon>Eukaryota</taxon>
        <taxon>Viridiplantae</taxon>
        <taxon>Streptophyta</taxon>
        <taxon>Embryophyta</taxon>
        <taxon>Tracheophyta</taxon>
        <taxon>Spermatophyta</taxon>
        <taxon>Magnoliopsida</taxon>
        <taxon>eudicotyledons</taxon>
        <taxon>Gunneridae</taxon>
        <taxon>Pentapetalae</taxon>
        <taxon>rosids</taxon>
        <taxon>fabids</taxon>
        <taxon>Fabales</taxon>
        <taxon>Fabaceae</taxon>
        <taxon>Papilionoideae</taxon>
        <taxon>50 kb inversion clade</taxon>
        <taxon>dalbergioids sensu lato</taxon>
        <taxon>Dalbergieae</taxon>
        <taxon>Pterocarpus clade</taxon>
        <taxon>Stylosanthes</taxon>
    </lineage>
</organism>
<dbReference type="Proteomes" id="UP001341840">
    <property type="component" value="Unassembled WGS sequence"/>
</dbReference>
<reference evidence="2 3" key="1">
    <citation type="journal article" date="2023" name="Plants (Basel)">
        <title>Bridging the Gap: Combining Genomics and Transcriptomics Approaches to Understand Stylosanthes scabra, an Orphan Legume from the Brazilian Caatinga.</title>
        <authorList>
            <person name="Ferreira-Neto J.R.C."/>
            <person name="da Silva M.D."/>
            <person name="Binneck E."/>
            <person name="de Melo N.F."/>
            <person name="da Silva R.H."/>
            <person name="de Melo A.L.T.M."/>
            <person name="Pandolfi V."/>
            <person name="Bustamante F.O."/>
            <person name="Brasileiro-Vidal A.C."/>
            <person name="Benko-Iseppon A.M."/>
        </authorList>
    </citation>
    <scope>NUCLEOTIDE SEQUENCE [LARGE SCALE GENOMIC DNA]</scope>
    <source>
        <tissue evidence="2">Leaves</tissue>
    </source>
</reference>
<sequence>MVTTAVNGHATPTTLQKPKETKSNPRVLLPAAVFRRQWCYSGGWRRGGAISSGGDDLRVMEFHGFSFLQVPKPCRTPAVSSSKTLGGALFIHGGAAAENGSNSWLRCNMQLGLPLFFYGDGGTTAKEWQQPSCSSGGAPFLELSPSLRNSYLQSRSLSLSSVLSLFLRLTPAAAAMADFKLAGAVLPSISFFVNGCVCVSGVHCSDRVLGWSSVV</sequence>
<keyword evidence="3" id="KW-1185">Reference proteome</keyword>
<dbReference type="EMBL" id="JASCZI010152045">
    <property type="protein sequence ID" value="MED6175255.1"/>
    <property type="molecule type" value="Genomic_DNA"/>
</dbReference>